<dbReference type="PROSITE" id="PS51158">
    <property type="entry name" value="ALPHA_KINASE"/>
    <property type="match status" value="1"/>
</dbReference>
<evidence type="ECO:0000256" key="3">
    <source>
        <dbReference type="ARBA" id="ARBA00022741"/>
    </source>
</evidence>
<feature type="domain" description="Alpha-type protein kinase" evidence="6">
    <location>
        <begin position="1"/>
        <end position="218"/>
    </location>
</feature>
<dbReference type="GO" id="GO:0005524">
    <property type="term" value="F:ATP binding"/>
    <property type="evidence" value="ECO:0007669"/>
    <property type="project" value="UniProtKB-KW"/>
</dbReference>
<keyword evidence="1" id="KW-0723">Serine/threonine-protein kinase</keyword>
<evidence type="ECO:0000313" key="7">
    <source>
        <dbReference type="EMBL" id="KAG7369758.1"/>
    </source>
</evidence>
<keyword evidence="2" id="KW-0808">Transferase</keyword>
<dbReference type="GO" id="GO:0004674">
    <property type="term" value="F:protein serine/threonine kinase activity"/>
    <property type="evidence" value="ECO:0007669"/>
    <property type="project" value="UniProtKB-KW"/>
</dbReference>
<comment type="caution">
    <text evidence="7">The sequence shown here is derived from an EMBL/GenBank/DDBJ whole genome shotgun (WGS) entry which is preliminary data.</text>
</comment>
<organism evidence="7 8">
    <name type="scientific">Nitzschia inconspicua</name>
    <dbReference type="NCBI Taxonomy" id="303405"/>
    <lineage>
        <taxon>Eukaryota</taxon>
        <taxon>Sar</taxon>
        <taxon>Stramenopiles</taxon>
        <taxon>Ochrophyta</taxon>
        <taxon>Bacillariophyta</taxon>
        <taxon>Bacillariophyceae</taxon>
        <taxon>Bacillariophycidae</taxon>
        <taxon>Bacillariales</taxon>
        <taxon>Bacillariaceae</taxon>
        <taxon>Nitzschia</taxon>
    </lineage>
</organism>
<gene>
    <name evidence="7" type="ORF">IV203_027504</name>
</gene>
<dbReference type="OrthoDB" id="301415at2759"/>
<reference evidence="7" key="1">
    <citation type="journal article" date="2021" name="Sci. Rep.">
        <title>Diploid genomic architecture of Nitzschia inconspicua, an elite biomass production diatom.</title>
        <authorList>
            <person name="Oliver A."/>
            <person name="Podell S."/>
            <person name="Pinowska A."/>
            <person name="Traller J.C."/>
            <person name="Smith S.R."/>
            <person name="McClure R."/>
            <person name="Beliaev A."/>
            <person name="Bohutskyi P."/>
            <person name="Hill E.A."/>
            <person name="Rabines A."/>
            <person name="Zheng H."/>
            <person name="Allen L.Z."/>
            <person name="Kuo A."/>
            <person name="Grigoriev I.V."/>
            <person name="Allen A.E."/>
            <person name="Hazlebeck D."/>
            <person name="Allen E.E."/>
        </authorList>
    </citation>
    <scope>NUCLEOTIDE SEQUENCE</scope>
    <source>
        <strain evidence="7">Hildebrandi</strain>
    </source>
</reference>
<dbReference type="Proteomes" id="UP000693970">
    <property type="component" value="Unassembled WGS sequence"/>
</dbReference>
<dbReference type="InterPro" id="IPR004166">
    <property type="entry name" value="a-kinase_dom"/>
</dbReference>
<name>A0A9K3LWD4_9STRA</name>
<reference evidence="7" key="2">
    <citation type="submission" date="2021-04" db="EMBL/GenBank/DDBJ databases">
        <authorList>
            <person name="Podell S."/>
        </authorList>
    </citation>
    <scope>NUCLEOTIDE SEQUENCE</scope>
    <source>
        <strain evidence="7">Hildebrandi</strain>
    </source>
</reference>
<evidence type="ECO:0000256" key="1">
    <source>
        <dbReference type="ARBA" id="ARBA00022527"/>
    </source>
</evidence>
<dbReference type="InterPro" id="IPR051852">
    <property type="entry name" value="Alpha-type_PK"/>
</dbReference>
<dbReference type="PANTHER" id="PTHR45992">
    <property type="entry name" value="EUKARYOTIC ELONGATION FACTOR 2 KINASE-RELATED"/>
    <property type="match status" value="1"/>
</dbReference>
<dbReference type="Pfam" id="PF02816">
    <property type="entry name" value="Alpha_kinase"/>
    <property type="match status" value="1"/>
</dbReference>
<dbReference type="PANTHER" id="PTHR45992:SF11">
    <property type="entry name" value="ALPHA-TYPE PROTEIN KINASE DOMAIN-CONTAINING PROTEIN"/>
    <property type="match status" value="1"/>
</dbReference>
<keyword evidence="3" id="KW-0547">Nucleotide-binding</keyword>
<dbReference type="AlphaFoldDB" id="A0A9K3LWD4"/>
<dbReference type="SMART" id="SM00811">
    <property type="entry name" value="Alpha_kinase"/>
    <property type="match status" value="1"/>
</dbReference>
<accession>A0A9K3LWD4</accession>
<protein>
    <submittedName>
        <fullName evidence="7">Alpha-kinase family protein</fullName>
    </submittedName>
</protein>
<dbReference type="EMBL" id="JAGRRH010000005">
    <property type="protein sequence ID" value="KAG7369758.1"/>
    <property type="molecule type" value="Genomic_DNA"/>
</dbReference>
<keyword evidence="5" id="KW-0067">ATP-binding</keyword>
<evidence type="ECO:0000256" key="5">
    <source>
        <dbReference type="ARBA" id="ARBA00022840"/>
    </source>
</evidence>
<keyword evidence="8" id="KW-1185">Reference proteome</keyword>
<evidence type="ECO:0000256" key="2">
    <source>
        <dbReference type="ARBA" id="ARBA00022679"/>
    </source>
</evidence>
<keyword evidence="4" id="KW-0418">Kinase</keyword>
<evidence type="ECO:0000256" key="4">
    <source>
        <dbReference type="ARBA" id="ARBA00022777"/>
    </source>
</evidence>
<evidence type="ECO:0000259" key="6">
    <source>
        <dbReference type="PROSITE" id="PS51158"/>
    </source>
</evidence>
<proteinExistence type="predicted"/>
<sequence length="272" mass="31253">MTYPSSAARTNLTSTDVRISSYKLGEGAFRECLEGTYVGGNRNGQEAACKRFKPQFRAMEQEYFSHDFRIVDKAVEIADDWNSFCDDGKEILVNKGSIHQSNSGISYLVEPLIRYYTKFTSNGGWIGDRDDWKVRYMEAYTHFSYHKSGGQLIVCDLQGRYKFNRFARSKSRFELTDPAICSRRRSFGPTDLGEKGIESFFANHQCNEFCQHNWAKPRNPSQWFPLTEGTSMLSSLMTSRLQLTSRATFRLGMDDILEEDDDQSLSDYSDAY</sequence>
<evidence type="ECO:0000313" key="8">
    <source>
        <dbReference type="Proteomes" id="UP000693970"/>
    </source>
</evidence>